<sequence length="579" mass="64350">MHFVGLDLAWGERNQTGVAVIDSDGRLLHLGTAGDDESIAAAIAPYTRDECVVAIDAPLIVKTEKSARPCELALNRDFARFEAGARPAFRERPEFNPPRGEVLAARLGLDLDPASHAERQAIEVFPHPASVVLFNLPKTLKYKRGKFDVRKRALLELMTHIESLDDATPRLRVNRSVTWVELRKRVEAATRPGQLDRDEDPVDAVLCAYVALYRYHRPDDVTTYGDVESGYIVTPTLPDARRTAAPADTRPQPPEAIPAAVRTAVADYEARRPALVAATDNYLKLVTGLLDDAGINYLSIAARTKSVESFAAKAERIVDGKRLYSDPLVEITDQIGLRVITYLHEDVDAVVTLLADEMRLLDDRDMGLETAREGRWGYASRHVLVGVEGEQQPASIQVRTVLQHAWAEFEHDVRYKGSIPAEHVPDLDRRFTLAAGLLELADREFTAIRERLRETVSEEPMTDEKSVSDDPRIATPVLATYLGNRYADAGWSRTDHYAWISGLLLELGITSLDELSSVLDGVDADAVNQTMGYRYPPGAVRRLDDALLAVFGDRYLELHGNAHRVGLLTERLKKLNGRD</sequence>
<dbReference type="PANTHER" id="PTHR41773:SF1">
    <property type="entry name" value="RELA_SPOT DOMAIN-CONTAINING PROTEIN"/>
    <property type="match status" value="1"/>
</dbReference>
<protein>
    <submittedName>
        <fullName evidence="2">GTP pyrophosphokinase</fullName>
    </submittedName>
</protein>
<dbReference type="InterPro" id="IPR043519">
    <property type="entry name" value="NT_sf"/>
</dbReference>
<evidence type="ECO:0000313" key="3">
    <source>
        <dbReference type="Proteomes" id="UP000466681"/>
    </source>
</evidence>
<dbReference type="Gene3D" id="3.30.460.10">
    <property type="entry name" value="Beta Polymerase, domain 2"/>
    <property type="match status" value="1"/>
</dbReference>
<dbReference type="KEGG" id="mmor:MMOR_13340"/>
<dbReference type="InterPro" id="IPR007685">
    <property type="entry name" value="RelA_SpoT"/>
</dbReference>
<organism evidence="2 3">
    <name type="scientific">Mycolicibacterium moriokaense</name>
    <dbReference type="NCBI Taxonomy" id="39691"/>
    <lineage>
        <taxon>Bacteria</taxon>
        <taxon>Bacillati</taxon>
        <taxon>Actinomycetota</taxon>
        <taxon>Actinomycetes</taxon>
        <taxon>Mycobacteriales</taxon>
        <taxon>Mycobacteriaceae</taxon>
        <taxon>Mycolicibacterium</taxon>
    </lineage>
</organism>
<dbReference type="InterPro" id="IPR007362">
    <property type="entry name" value="DUF429"/>
</dbReference>
<dbReference type="SUPFAM" id="SSF81301">
    <property type="entry name" value="Nucleotidyltransferase"/>
    <property type="match status" value="1"/>
</dbReference>
<evidence type="ECO:0000259" key="1">
    <source>
        <dbReference type="SMART" id="SM00954"/>
    </source>
</evidence>
<dbReference type="AlphaFoldDB" id="A0AAD1HAL3"/>
<reference evidence="2 3" key="1">
    <citation type="journal article" date="2019" name="Emerg. Microbes Infect.">
        <title>Comprehensive subspecies identification of 175 nontuberculous mycobacteria species based on 7547 genomic profiles.</title>
        <authorList>
            <person name="Matsumoto Y."/>
            <person name="Kinjo T."/>
            <person name="Motooka D."/>
            <person name="Nabeya D."/>
            <person name="Jung N."/>
            <person name="Uechi K."/>
            <person name="Horii T."/>
            <person name="Iida T."/>
            <person name="Fujita J."/>
            <person name="Nakamura S."/>
        </authorList>
    </citation>
    <scope>NUCLEOTIDE SEQUENCE [LARGE SCALE GENOMIC DNA]</scope>
    <source>
        <strain evidence="2 3">JCM 6375</strain>
    </source>
</reference>
<dbReference type="CDD" id="cd05399">
    <property type="entry name" value="NT_Rel-Spo_like"/>
    <property type="match status" value="1"/>
</dbReference>
<dbReference type="RefSeq" id="WP_083153604.1">
    <property type="nucleotide sequence ID" value="NZ_AP022560.1"/>
</dbReference>
<feature type="domain" description="RelA/SpoT" evidence="1">
    <location>
        <begin position="302"/>
        <end position="421"/>
    </location>
</feature>
<dbReference type="Pfam" id="PF04250">
    <property type="entry name" value="DUF429"/>
    <property type="match status" value="1"/>
</dbReference>
<dbReference type="Pfam" id="PF04607">
    <property type="entry name" value="RelA_SpoT"/>
    <property type="match status" value="1"/>
</dbReference>
<accession>A0AAD1HAL3</accession>
<dbReference type="Gene3D" id="1.10.287.860">
    <property type="entry name" value="Nucleotidyltransferase"/>
    <property type="match status" value="1"/>
</dbReference>
<keyword evidence="3" id="KW-1185">Reference proteome</keyword>
<dbReference type="Proteomes" id="UP000466681">
    <property type="component" value="Chromosome"/>
</dbReference>
<name>A0AAD1HAL3_9MYCO</name>
<dbReference type="EMBL" id="AP022560">
    <property type="protein sequence ID" value="BBX00398.1"/>
    <property type="molecule type" value="Genomic_DNA"/>
</dbReference>
<gene>
    <name evidence="2" type="ORF">MMOR_13340</name>
</gene>
<evidence type="ECO:0000313" key="2">
    <source>
        <dbReference type="EMBL" id="BBX00398.1"/>
    </source>
</evidence>
<dbReference type="SMART" id="SM00954">
    <property type="entry name" value="RelA_SpoT"/>
    <property type="match status" value="1"/>
</dbReference>
<dbReference type="GO" id="GO:0015969">
    <property type="term" value="P:guanosine tetraphosphate metabolic process"/>
    <property type="evidence" value="ECO:0007669"/>
    <property type="project" value="InterPro"/>
</dbReference>
<dbReference type="PANTHER" id="PTHR41773">
    <property type="entry name" value="GTP PYROPHOSPHATASE-RELATED"/>
    <property type="match status" value="1"/>
</dbReference>
<proteinExistence type="predicted"/>